<feature type="transmembrane region" description="Helical" evidence="5">
    <location>
        <begin position="514"/>
        <end position="533"/>
    </location>
</feature>
<keyword evidence="4 5" id="KW-0472">Membrane</keyword>
<dbReference type="EMBL" id="CAICTM010000595">
    <property type="protein sequence ID" value="CAB9513516.1"/>
    <property type="molecule type" value="Genomic_DNA"/>
</dbReference>
<dbReference type="GO" id="GO:0016020">
    <property type="term" value="C:membrane"/>
    <property type="evidence" value="ECO:0007669"/>
    <property type="project" value="UniProtKB-SubCell"/>
</dbReference>
<dbReference type="GO" id="GO:0015108">
    <property type="term" value="F:chloride transmembrane transporter activity"/>
    <property type="evidence" value="ECO:0007669"/>
    <property type="project" value="InterPro"/>
</dbReference>
<dbReference type="Proteomes" id="UP001153069">
    <property type="component" value="Unassembled WGS sequence"/>
</dbReference>
<gene>
    <name evidence="6" type="ORF">SEMRO_596_G172790.1</name>
</gene>
<protein>
    <submittedName>
        <fullName evidence="6">Chloride channel</fullName>
    </submittedName>
</protein>
<feature type="transmembrane region" description="Helical" evidence="5">
    <location>
        <begin position="127"/>
        <end position="148"/>
    </location>
</feature>
<evidence type="ECO:0000256" key="4">
    <source>
        <dbReference type="ARBA" id="ARBA00023136"/>
    </source>
</evidence>
<feature type="transmembrane region" description="Helical" evidence="5">
    <location>
        <begin position="84"/>
        <end position="107"/>
    </location>
</feature>
<evidence type="ECO:0000313" key="6">
    <source>
        <dbReference type="EMBL" id="CAB9513516.1"/>
    </source>
</evidence>
<keyword evidence="2 5" id="KW-0812">Transmembrane</keyword>
<dbReference type="PANTHER" id="PTHR43427">
    <property type="entry name" value="CHLORIDE CHANNEL PROTEIN CLC-E"/>
    <property type="match status" value="1"/>
</dbReference>
<comment type="subcellular location">
    <subcellularLocation>
        <location evidence="1">Membrane</location>
        <topology evidence="1">Multi-pass membrane protein</topology>
    </subcellularLocation>
</comment>
<evidence type="ECO:0000313" key="7">
    <source>
        <dbReference type="Proteomes" id="UP001153069"/>
    </source>
</evidence>
<evidence type="ECO:0000256" key="3">
    <source>
        <dbReference type="ARBA" id="ARBA00022989"/>
    </source>
</evidence>
<accession>A0A9N8E2S0</accession>
<organism evidence="6 7">
    <name type="scientific">Seminavis robusta</name>
    <dbReference type="NCBI Taxonomy" id="568900"/>
    <lineage>
        <taxon>Eukaryota</taxon>
        <taxon>Sar</taxon>
        <taxon>Stramenopiles</taxon>
        <taxon>Ochrophyta</taxon>
        <taxon>Bacillariophyta</taxon>
        <taxon>Bacillariophyceae</taxon>
        <taxon>Bacillariophycidae</taxon>
        <taxon>Naviculales</taxon>
        <taxon>Naviculaceae</taxon>
        <taxon>Seminavis</taxon>
    </lineage>
</organism>
<reference evidence="6" key="1">
    <citation type="submission" date="2020-06" db="EMBL/GenBank/DDBJ databases">
        <authorList>
            <consortium name="Plant Systems Biology data submission"/>
        </authorList>
    </citation>
    <scope>NUCLEOTIDE SEQUENCE</scope>
    <source>
        <strain evidence="6">D6</strain>
    </source>
</reference>
<proteinExistence type="predicted"/>
<comment type="caution">
    <text evidence="6">The sequence shown here is derived from an EMBL/GenBank/DDBJ whole genome shotgun (WGS) entry which is preliminary data.</text>
</comment>
<dbReference type="InterPro" id="IPR001807">
    <property type="entry name" value="ClC"/>
</dbReference>
<feature type="transmembrane region" description="Helical" evidence="5">
    <location>
        <begin position="313"/>
        <end position="332"/>
    </location>
</feature>
<feature type="transmembrane region" description="Helical" evidence="5">
    <location>
        <begin position="185"/>
        <end position="212"/>
    </location>
</feature>
<dbReference type="Gene3D" id="1.10.3080.10">
    <property type="entry name" value="Clc chloride channel"/>
    <property type="match status" value="1"/>
</dbReference>
<evidence type="ECO:0000256" key="1">
    <source>
        <dbReference type="ARBA" id="ARBA00004141"/>
    </source>
</evidence>
<evidence type="ECO:0000256" key="2">
    <source>
        <dbReference type="ARBA" id="ARBA00022692"/>
    </source>
</evidence>
<keyword evidence="7" id="KW-1185">Reference proteome</keyword>
<keyword evidence="3 5" id="KW-1133">Transmembrane helix</keyword>
<sequence length="542" mass="56239">MRVSHLQALFAYSCWCVAKVDGFSATPVYHHKISSLPIRSSSQQQQCPFVNLKQDSPETKHVSSTAVSASHDGINEVREDESRILPASIVVGTLTAAMGFLYGQVLSRTVHTVWKTVPATLAKRGTVLNPVYFITGTCTLGGLIMGILSAKLKANFTVADFVSAFSSVPAEAGKLPQSRSTLMPLLLLSLVTSTFGFSVGPEAPMVVAGALVGSSLSRKWFGMGETKKAENLAYAGAAGALTAFMGIPIAGSIFALELTRSSAGLSTGAKEALSPAVAASVAALVLIRAILIPNATVGGHFAYGTVGSITGRTMMMVAVGSSVIGAALGTVFHKAVALLKGICWPTSSSNEKGNNAWRRQVVVKTLIGLAVGLLSSAYPQTLFWGEGSLQCVVDGQKTAFAATKHGLPTLLTTAARVNPSLPFESSKAALQVGVAKLVAIALACAGKFPGGIIFPLFFAAAPFAHACSPLVAPSVLPLLVLCTMAATQASVTRTPLATALILSLSASASTELSVMLPACLVASYFGVYISQLLSRNSYFKYS</sequence>
<dbReference type="AlphaFoldDB" id="A0A9N8E2S0"/>
<dbReference type="PANTHER" id="PTHR43427:SF12">
    <property type="entry name" value="CHLORIDE TRANSPORTER"/>
    <property type="match status" value="1"/>
</dbReference>
<feature type="transmembrane region" description="Helical" evidence="5">
    <location>
        <begin position="276"/>
        <end position="293"/>
    </location>
</feature>
<dbReference type="InterPro" id="IPR050368">
    <property type="entry name" value="ClC-type_chloride_channel"/>
</dbReference>
<name>A0A9N8E2S0_9STRA</name>
<evidence type="ECO:0000256" key="5">
    <source>
        <dbReference type="SAM" id="Phobius"/>
    </source>
</evidence>
<feature type="transmembrane region" description="Helical" evidence="5">
    <location>
        <begin position="478"/>
        <end position="502"/>
    </location>
</feature>
<dbReference type="InterPro" id="IPR014743">
    <property type="entry name" value="Cl-channel_core"/>
</dbReference>
<dbReference type="Pfam" id="PF00654">
    <property type="entry name" value="Voltage_CLC"/>
    <property type="match status" value="1"/>
</dbReference>
<dbReference type="SUPFAM" id="SSF81340">
    <property type="entry name" value="Clc chloride channel"/>
    <property type="match status" value="1"/>
</dbReference>
<feature type="transmembrane region" description="Helical" evidence="5">
    <location>
        <begin position="232"/>
        <end position="256"/>
    </location>
</feature>
<dbReference type="OrthoDB" id="45657at2759"/>